<dbReference type="PANTHER" id="PTHR46743">
    <property type="entry name" value="TEICHOIC ACIDS EXPORT ATP-BINDING PROTEIN TAGH"/>
    <property type="match status" value="1"/>
</dbReference>
<comment type="similarity">
    <text evidence="1">Belongs to the ABC transporter superfamily.</text>
</comment>
<evidence type="ECO:0000313" key="7">
    <source>
        <dbReference type="EMBL" id="RXJ91430.1"/>
    </source>
</evidence>
<evidence type="ECO:0000259" key="5">
    <source>
        <dbReference type="PROSITE" id="PS50893"/>
    </source>
</evidence>
<dbReference type="RefSeq" id="WP_115428781.1">
    <property type="nucleotide sequence ID" value="NZ_CP031367.1"/>
</dbReference>
<dbReference type="InterPro" id="IPR017871">
    <property type="entry name" value="ABC_transporter-like_CS"/>
</dbReference>
<dbReference type="Gene3D" id="3.40.50.300">
    <property type="entry name" value="P-loop containing nucleotide triphosphate hydrolases"/>
    <property type="match status" value="1"/>
</dbReference>
<protein>
    <submittedName>
        <fullName evidence="6">ABC transporter, ATP-binding protein</fullName>
    </submittedName>
    <submittedName>
        <fullName evidence="7">Teichoic acid ABC transporter ATP-binding protein</fullName>
    </submittedName>
</protein>
<evidence type="ECO:0000256" key="1">
    <source>
        <dbReference type="ARBA" id="ARBA00005417"/>
    </source>
</evidence>
<dbReference type="AlphaFoldDB" id="A0AAD0VMU9"/>
<dbReference type="KEGG" id="atp:ATR_1435"/>
<keyword evidence="2" id="KW-0813">Transport</keyword>
<dbReference type="PANTHER" id="PTHR46743:SF2">
    <property type="entry name" value="TEICHOIC ACIDS EXPORT ATP-BINDING PROTEIN TAGH"/>
    <property type="match status" value="1"/>
</dbReference>
<dbReference type="GO" id="GO:0140359">
    <property type="term" value="F:ABC-type transporter activity"/>
    <property type="evidence" value="ECO:0007669"/>
    <property type="project" value="InterPro"/>
</dbReference>
<dbReference type="SUPFAM" id="SSF52540">
    <property type="entry name" value="P-loop containing nucleoside triphosphate hydrolases"/>
    <property type="match status" value="1"/>
</dbReference>
<gene>
    <name evidence="6" type="ORF">ATR_1435</name>
    <name evidence="7" type="ORF">CRU87_05280</name>
</gene>
<dbReference type="GO" id="GO:0005524">
    <property type="term" value="F:ATP binding"/>
    <property type="evidence" value="ECO:0007669"/>
    <property type="project" value="UniProtKB-KW"/>
</dbReference>
<dbReference type="SMART" id="SM00382">
    <property type="entry name" value="AAA"/>
    <property type="match status" value="1"/>
</dbReference>
<organism evidence="6 8">
    <name type="scientific">Aliarcobacter trophiarum LMG 25534</name>
    <dbReference type="NCBI Taxonomy" id="1032241"/>
    <lineage>
        <taxon>Bacteria</taxon>
        <taxon>Pseudomonadati</taxon>
        <taxon>Campylobacterota</taxon>
        <taxon>Epsilonproteobacteria</taxon>
        <taxon>Campylobacterales</taxon>
        <taxon>Arcobacteraceae</taxon>
        <taxon>Aliarcobacter</taxon>
    </lineage>
</organism>
<evidence type="ECO:0000313" key="8">
    <source>
        <dbReference type="Proteomes" id="UP000254504"/>
    </source>
</evidence>
<accession>A0AAD0VMU9</accession>
<dbReference type="InterPro" id="IPR050683">
    <property type="entry name" value="Bact_Polysacc_Export_ATP-bd"/>
</dbReference>
<evidence type="ECO:0000256" key="4">
    <source>
        <dbReference type="ARBA" id="ARBA00022840"/>
    </source>
</evidence>
<dbReference type="Proteomes" id="UP000254504">
    <property type="component" value="Chromosome"/>
</dbReference>
<dbReference type="PROSITE" id="PS00211">
    <property type="entry name" value="ABC_TRANSPORTER_1"/>
    <property type="match status" value="1"/>
</dbReference>
<evidence type="ECO:0000313" key="9">
    <source>
        <dbReference type="Proteomes" id="UP000289132"/>
    </source>
</evidence>
<dbReference type="InterPro" id="IPR015860">
    <property type="entry name" value="ABC_transpr_TagH-like"/>
</dbReference>
<reference evidence="6 8" key="2">
    <citation type="submission" date="2018-07" db="EMBL/GenBank/DDBJ databases">
        <title>Complete genome of the Arcobacter trophiarum type strain LMG 25534.</title>
        <authorList>
            <person name="Miller W.G."/>
            <person name="Yee E."/>
        </authorList>
    </citation>
    <scope>NUCLEOTIDE SEQUENCE [LARGE SCALE GENOMIC DNA]</scope>
    <source>
        <strain evidence="6 8">LMG 25534</strain>
    </source>
</reference>
<name>A0AAD0VMU9_9BACT</name>
<dbReference type="PROSITE" id="PS50893">
    <property type="entry name" value="ABC_TRANSPORTER_2"/>
    <property type="match status" value="1"/>
</dbReference>
<evidence type="ECO:0000256" key="3">
    <source>
        <dbReference type="ARBA" id="ARBA00022741"/>
    </source>
</evidence>
<dbReference type="Proteomes" id="UP000289132">
    <property type="component" value="Unassembled WGS sequence"/>
</dbReference>
<reference evidence="7 9" key="1">
    <citation type="submission" date="2017-10" db="EMBL/GenBank/DDBJ databases">
        <title>Genomics of the genus Arcobacter.</title>
        <authorList>
            <person name="Perez-Cataluna A."/>
            <person name="Figueras M.J."/>
        </authorList>
    </citation>
    <scope>NUCLEOTIDE SEQUENCE [LARGE SCALE GENOMIC DNA]</scope>
    <source>
        <strain evidence="7 9">LMG 25534</strain>
    </source>
</reference>
<keyword evidence="4 6" id="KW-0067">ATP-binding</keyword>
<dbReference type="EMBL" id="PDKD01000007">
    <property type="protein sequence ID" value="RXJ91430.1"/>
    <property type="molecule type" value="Genomic_DNA"/>
</dbReference>
<proteinExistence type="inferred from homology"/>
<keyword evidence="9" id="KW-1185">Reference proteome</keyword>
<dbReference type="EMBL" id="CP031367">
    <property type="protein sequence ID" value="AXK49290.1"/>
    <property type="molecule type" value="Genomic_DNA"/>
</dbReference>
<dbReference type="InterPro" id="IPR003439">
    <property type="entry name" value="ABC_transporter-like_ATP-bd"/>
</dbReference>
<sequence length="396" mass="45712">MNKLTIVKVKNISKTYKLYNKPIDRVKETLNPFKKKYHKEFYALNDISFELKRGETLGIIGRNGNGKSTLLKIISGVLTPTKGHVNTKGKISAILELTSSLKPELTGLENIELNLKISGFNKNELKEKIKEIEEFAEIGEFITQPVKTYSSGMKSRLGFGIAISSKPDILILDEVLAVGDFNFQQKCLSKINAMRENISMIFVSHSMNSVRLFCDNVLVLEKGKKVFYGNADDGIKYYIEQEENEKQELNKKNTPKVVKPFYGDLFHNKEKIINVKHSWSKVMYKLQEEMILDFSFELKFDPKNLIIGLPIWDNLGNNITSFNSDFYKIRLFKDRYKIKGSLKTNCYFNPNEYSSMFVVVDGSEFLYRQLNKNFTVANRERVFGYVTLNHEWEING</sequence>
<evidence type="ECO:0000256" key="2">
    <source>
        <dbReference type="ARBA" id="ARBA00022448"/>
    </source>
</evidence>
<dbReference type="InterPro" id="IPR027417">
    <property type="entry name" value="P-loop_NTPase"/>
</dbReference>
<dbReference type="InterPro" id="IPR003593">
    <property type="entry name" value="AAA+_ATPase"/>
</dbReference>
<dbReference type="Pfam" id="PF00005">
    <property type="entry name" value="ABC_tran"/>
    <property type="match status" value="1"/>
</dbReference>
<dbReference type="GO" id="GO:0016887">
    <property type="term" value="F:ATP hydrolysis activity"/>
    <property type="evidence" value="ECO:0007669"/>
    <property type="project" value="InterPro"/>
</dbReference>
<evidence type="ECO:0000313" key="6">
    <source>
        <dbReference type="EMBL" id="AXK49290.1"/>
    </source>
</evidence>
<dbReference type="GO" id="GO:0016020">
    <property type="term" value="C:membrane"/>
    <property type="evidence" value="ECO:0007669"/>
    <property type="project" value="InterPro"/>
</dbReference>
<dbReference type="CDD" id="cd03220">
    <property type="entry name" value="ABC_KpsT_Wzt"/>
    <property type="match status" value="1"/>
</dbReference>
<feature type="domain" description="ABC transporter" evidence="5">
    <location>
        <begin position="7"/>
        <end position="247"/>
    </location>
</feature>
<dbReference type="Gene3D" id="2.70.50.60">
    <property type="entry name" value="abc- transporter (atp binding component) like domain"/>
    <property type="match status" value="1"/>
</dbReference>
<keyword evidence="3" id="KW-0547">Nucleotide-binding</keyword>